<protein>
    <submittedName>
        <fullName evidence="2">Uncharacterized protein</fullName>
    </submittedName>
</protein>
<keyword evidence="1" id="KW-0472">Membrane</keyword>
<sequence>MKSRAKGLFTGTEIPYLGCEIVTDWPVLLLIMEGIPFLAFVYYLEHKKKMYLLERGNAERAKEESLDLRLERRLSSGLFLSLTGMSLLVSPNLAGMGGIETNLTFELLVMGIVVLCSGLAMLLGYGIMKGKKLYSTSDGILEFK</sequence>
<dbReference type="EMBL" id="LGHB01000001">
    <property type="protein sequence ID" value="KUK97673.1"/>
    <property type="molecule type" value="Genomic_DNA"/>
</dbReference>
<evidence type="ECO:0000313" key="2">
    <source>
        <dbReference type="EMBL" id="KUK97673.1"/>
    </source>
</evidence>
<feature type="transmembrane region" description="Helical" evidence="1">
    <location>
        <begin position="25"/>
        <end position="44"/>
    </location>
</feature>
<keyword evidence="1" id="KW-1133">Transmembrane helix</keyword>
<accession>A0A101ILZ7</accession>
<name>A0A101ILZ7_9EURY</name>
<dbReference type="Proteomes" id="UP000053961">
    <property type="component" value="Unassembled WGS sequence"/>
</dbReference>
<proteinExistence type="predicted"/>
<feature type="transmembrane region" description="Helical" evidence="1">
    <location>
        <begin position="105"/>
        <end position="127"/>
    </location>
</feature>
<dbReference type="AlphaFoldDB" id="A0A101ILZ7"/>
<evidence type="ECO:0000256" key="1">
    <source>
        <dbReference type="SAM" id="Phobius"/>
    </source>
</evidence>
<gene>
    <name evidence="2" type="ORF">XE07_0087</name>
</gene>
<feature type="transmembrane region" description="Helical" evidence="1">
    <location>
        <begin position="78"/>
        <end position="99"/>
    </location>
</feature>
<comment type="caution">
    <text evidence="2">The sequence shown here is derived from an EMBL/GenBank/DDBJ whole genome shotgun (WGS) entry which is preliminary data.</text>
</comment>
<dbReference type="PATRIC" id="fig|301375.6.peg.1093"/>
<organism evidence="2 3">
    <name type="scientific">Methanothrix harundinacea</name>
    <dbReference type="NCBI Taxonomy" id="301375"/>
    <lineage>
        <taxon>Archaea</taxon>
        <taxon>Methanobacteriati</taxon>
        <taxon>Methanobacteriota</taxon>
        <taxon>Stenosarchaea group</taxon>
        <taxon>Methanomicrobia</taxon>
        <taxon>Methanotrichales</taxon>
        <taxon>Methanotrichaceae</taxon>
        <taxon>Methanothrix</taxon>
    </lineage>
</organism>
<evidence type="ECO:0000313" key="3">
    <source>
        <dbReference type="Proteomes" id="UP000053961"/>
    </source>
</evidence>
<reference evidence="3" key="1">
    <citation type="journal article" date="2015" name="MBio">
        <title>Genome-Resolved Metagenomic Analysis Reveals Roles for Candidate Phyla and Other Microbial Community Members in Biogeochemical Transformations in Oil Reservoirs.</title>
        <authorList>
            <person name="Hu P."/>
            <person name="Tom L."/>
            <person name="Singh A."/>
            <person name="Thomas B.C."/>
            <person name="Baker B.J."/>
            <person name="Piceno Y.M."/>
            <person name="Andersen G.L."/>
            <person name="Banfield J.F."/>
        </authorList>
    </citation>
    <scope>NUCLEOTIDE SEQUENCE [LARGE SCALE GENOMIC DNA]</scope>
</reference>
<keyword evidence="1" id="KW-0812">Transmembrane</keyword>